<name>A0ABT0ETD5_9PSED</name>
<gene>
    <name evidence="3" type="primary">tadA</name>
    <name evidence="3" type="ORF">L9059_00590</name>
</gene>
<dbReference type="InterPro" id="IPR050921">
    <property type="entry name" value="T4SS_GSP_E_ATPase"/>
</dbReference>
<comment type="similarity">
    <text evidence="1">Belongs to the GSP E family.</text>
</comment>
<dbReference type="InterPro" id="IPR001482">
    <property type="entry name" value="T2SS/T4SS_dom"/>
</dbReference>
<dbReference type="InterPro" id="IPR027417">
    <property type="entry name" value="P-loop_NTPase"/>
</dbReference>
<sequence length="344" mass="38920">MNTLIQTKLDHPPFNLGEATNIYLTEEVLEAEDNYGRFEAMRPPPGAWKDFFQRMVVEKAKGSRRKASNFTMPFNGERYRCILADSSHGWGITMRKLMSEIPRIQEDLHLDWAALQPLMEGTGLTIFAGQMGSGKSTTMISAIDKLGRAKRGPLGTVEDPIEVEFQGGSVIQREVGTHVDSFEEAIKDFVRQYRKTIMVGEIRDPITANAAVLAASLGHSVYATLHADSAVDIVPRMQALLDPQLKPILATTLRGLWWQHVFRRGNDRSDPLPIYESLSVTNSVRQIISDGPDKLPQLMQEMHAQQRKTMAQTAMIHINNRKATRVELHQWLEKRGRISDEQFR</sequence>
<dbReference type="PANTHER" id="PTHR30486">
    <property type="entry name" value="TWITCHING MOTILITY PROTEIN PILT"/>
    <property type="match status" value="1"/>
</dbReference>
<evidence type="ECO:0000256" key="1">
    <source>
        <dbReference type="ARBA" id="ARBA00006611"/>
    </source>
</evidence>
<evidence type="ECO:0000259" key="2">
    <source>
        <dbReference type="Pfam" id="PF00437"/>
    </source>
</evidence>
<dbReference type="Gene3D" id="3.40.50.300">
    <property type="entry name" value="P-loop containing nucleotide triphosphate hydrolases"/>
    <property type="match status" value="1"/>
</dbReference>
<protein>
    <submittedName>
        <fullName evidence="3">Flp pilus assembly complex ATPase component TadA</fullName>
    </submittedName>
</protein>
<organism evidence="3 4">
    <name type="scientific">Pseudomonas violetae</name>
    <dbReference type="NCBI Taxonomy" id="2915813"/>
    <lineage>
        <taxon>Bacteria</taxon>
        <taxon>Pseudomonadati</taxon>
        <taxon>Pseudomonadota</taxon>
        <taxon>Gammaproteobacteria</taxon>
        <taxon>Pseudomonadales</taxon>
        <taxon>Pseudomonadaceae</taxon>
        <taxon>Pseudomonas</taxon>
    </lineage>
</organism>
<dbReference type="SUPFAM" id="SSF52540">
    <property type="entry name" value="P-loop containing nucleoside triphosphate hydrolases"/>
    <property type="match status" value="1"/>
</dbReference>
<keyword evidence="4" id="KW-1185">Reference proteome</keyword>
<evidence type="ECO:0000313" key="3">
    <source>
        <dbReference type="EMBL" id="MCK1788711.1"/>
    </source>
</evidence>
<evidence type="ECO:0000313" key="4">
    <source>
        <dbReference type="Proteomes" id="UP001299876"/>
    </source>
</evidence>
<dbReference type="PANTHER" id="PTHR30486:SF6">
    <property type="entry name" value="TYPE IV PILUS RETRACTATION ATPASE PILT"/>
    <property type="match status" value="1"/>
</dbReference>
<feature type="domain" description="Bacterial type II secretion system protein E" evidence="2">
    <location>
        <begin position="115"/>
        <end position="269"/>
    </location>
</feature>
<dbReference type="Proteomes" id="UP001299876">
    <property type="component" value="Unassembled WGS sequence"/>
</dbReference>
<comment type="caution">
    <text evidence="3">The sequence shown here is derived from an EMBL/GenBank/DDBJ whole genome shotgun (WGS) entry which is preliminary data.</text>
</comment>
<dbReference type="EMBL" id="JAKNRW010000001">
    <property type="protein sequence ID" value="MCK1788711.1"/>
    <property type="molecule type" value="Genomic_DNA"/>
</dbReference>
<dbReference type="Pfam" id="PF00437">
    <property type="entry name" value="T2SSE"/>
    <property type="match status" value="1"/>
</dbReference>
<reference evidence="3 4" key="1">
    <citation type="submission" date="2022-02" db="EMBL/GenBank/DDBJ databases">
        <title>Comparative genomics of the first Antarctic Pseudomonas spp. capable of biotransforming 2,4,6-Trinitrotoluene.</title>
        <authorList>
            <person name="Cabrera M.A."/>
            <person name="Marquez S.L."/>
            <person name="Perez-Donoso J.M."/>
        </authorList>
    </citation>
    <scope>NUCLEOTIDE SEQUENCE [LARGE SCALE GENOMIC DNA]</scope>
    <source>
        <strain evidence="3 4">TNT19</strain>
    </source>
</reference>
<dbReference type="RefSeq" id="WP_247285720.1">
    <property type="nucleotide sequence ID" value="NZ_JAKNRW010000001.1"/>
</dbReference>
<accession>A0ABT0ETD5</accession>
<proteinExistence type="inferred from homology"/>